<name>A0A873WAS8_9CAUD</name>
<dbReference type="EMBL" id="MT941682">
    <property type="protein sequence ID" value="QPB07320.1"/>
    <property type="molecule type" value="Genomic_DNA"/>
</dbReference>
<evidence type="ECO:0000313" key="1">
    <source>
        <dbReference type="EMBL" id="QPB07320.1"/>
    </source>
</evidence>
<reference evidence="1" key="1">
    <citation type="submission" date="2020-08" db="EMBL/GenBank/DDBJ databases">
        <authorList>
            <person name="Hu Y."/>
            <person name="Tong Y."/>
            <person name="Fan H."/>
            <person name="Song L."/>
            <person name="An X."/>
            <person name="Chen R."/>
            <person name="Qin H."/>
        </authorList>
    </citation>
    <scope>NUCLEOTIDE SEQUENCE</scope>
</reference>
<keyword evidence="2" id="KW-1185">Reference proteome</keyword>
<proteinExistence type="predicted"/>
<sequence>MTQYDTFKAIFDLAQAGSEIPEDLREQAAHHGLRVDAITETVASLSTATGEDDLE</sequence>
<dbReference type="Proteomes" id="UP000663561">
    <property type="component" value="Segment"/>
</dbReference>
<organism evidence="1 2">
    <name type="scientific">Pseudomonas phage BUCT553</name>
    <dbReference type="NCBI Taxonomy" id="2776766"/>
    <lineage>
        <taxon>Viruses</taxon>
        <taxon>Duplodnaviria</taxon>
        <taxon>Heunggongvirae</taxon>
        <taxon>Uroviricota</taxon>
        <taxon>Caudoviricetes</taxon>
        <taxon>Autographivirales</taxon>
        <taxon>Autosignataviridae</taxon>
        <taxon>Colwellvirinae</taxon>
        <taxon>Nerthusvirus</taxon>
        <taxon>Nerthusvirus BUCT553</taxon>
    </lineage>
</organism>
<protein>
    <submittedName>
        <fullName evidence="1">Uncharacterized protein</fullName>
    </submittedName>
</protein>
<evidence type="ECO:0000313" key="2">
    <source>
        <dbReference type="Proteomes" id="UP000663561"/>
    </source>
</evidence>
<accession>A0A873WAS8</accession>